<dbReference type="EMBL" id="CM003141">
    <property type="protein sequence ID" value="KIS71246.1"/>
    <property type="molecule type" value="Genomic_DNA"/>
</dbReference>
<evidence type="ECO:0000313" key="3">
    <source>
        <dbReference type="Proteomes" id="UP000000561"/>
    </source>
</evidence>
<protein>
    <submittedName>
        <fullName evidence="2">Uncharacterized protein</fullName>
    </submittedName>
</protein>
<dbReference type="GeneID" id="23567504"/>
<dbReference type="Proteomes" id="UP000000561">
    <property type="component" value="Chromosome 2"/>
</dbReference>
<reference evidence="2 3" key="1">
    <citation type="journal article" date="2006" name="Nature">
        <title>Insights from the genome of the biotrophic fungal plant pathogen Ustilago maydis.</title>
        <authorList>
            <person name="Kamper J."/>
            <person name="Kahmann R."/>
            <person name="Bolker M."/>
            <person name="Ma L.J."/>
            <person name="Brefort T."/>
            <person name="Saville B.J."/>
            <person name="Banuett F."/>
            <person name="Kronstad J.W."/>
            <person name="Gold S.E."/>
            <person name="Muller O."/>
            <person name="Perlin M.H."/>
            <person name="Wosten H.A."/>
            <person name="de Vries R."/>
            <person name="Ruiz-Herrera J."/>
            <person name="Reynaga-Pena C.G."/>
            <person name="Snetselaar K."/>
            <person name="McCann M."/>
            <person name="Perez-Martin J."/>
            <person name="Feldbrugge M."/>
            <person name="Basse C.W."/>
            <person name="Steinberg G."/>
            <person name="Ibeas J.I."/>
            <person name="Holloman W."/>
            <person name="Guzman P."/>
            <person name="Farman M."/>
            <person name="Stajich J.E."/>
            <person name="Sentandreu R."/>
            <person name="Gonzalez-Prieto J.M."/>
            <person name="Kennell J.C."/>
            <person name="Molina L."/>
            <person name="Schirawski J."/>
            <person name="Mendoza-Mendoza A."/>
            <person name="Greilinger D."/>
            <person name="Munch K."/>
            <person name="Rossel N."/>
            <person name="Scherer M."/>
            <person name="Vranes M."/>
            <person name="Ladendorf O."/>
            <person name="Vincon V."/>
            <person name="Fuchs U."/>
            <person name="Sandrock B."/>
            <person name="Meng S."/>
            <person name="Ho E.C."/>
            <person name="Cahill M.J."/>
            <person name="Boyce K.J."/>
            <person name="Klose J."/>
            <person name="Klosterman S.J."/>
            <person name="Deelstra H.J."/>
            <person name="Ortiz-Castellanos L."/>
            <person name="Li W."/>
            <person name="Sanchez-Alonso P."/>
            <person name="Schreier P.H."/>
            <person name="Hauser-Hahn I."/>
            <person name="Vaupel M."/>
            <person name="Koopmann E."/>
            <person name="Friedrich G."/>
            <person name="Voss H."/>
            <person name="Schluter T."/>
            <person name="Margolis J."/>
            <person name="Platt D."/>
            <person name="Swimmer C."/>
            <person name="Gnirke A."/>
            <person name="Chen F."/>
            <person name="Vysotskaia V."/>
            <person name="Mannhaupt G."/>
            <person name="Guldener U."/>
            <person name="Munsterkotter M."/>
            <person name="Haase D."/>
            <person name="Oesterheld M."/>
            <person name="Mewes H.W."/>
            <person name="Mauceli E.W."/>
            <person name="DeCaprio D."/>
            <person name="Wade C.M."/>
            <person name="Butler J."/>
            <person name="Young S."/>
            <person name="Jaffe D.B."/>
            <person name="Calvo S."/>
            <person name="Nusbaum C."/>
            <person name="Galagan J."/>
            <person name="Birren B.W."/>
        </authorList>
    </citation>
    <scope>NUCLEOTIDE SEQUENCE [LARGE SCALE GENOMIC DNA]</scope>
    <source>
        <strain evidence="3">DSM 14603 / FGSC 9021 / UM521</strain>
    </source>
</reference>
<dbReference type="KEGG" id="uma:UMAG_11647"/>
<dbReference type="AlphaFoldDB" id="A0A0D1E6M9"/>
<gene>
    <name evidence="2" type="ORF">UMAG_11647</name>
</gene>
<accession>A0A0D1E6M9</accession>
<dbReference type="RefSeq" id="XP_011387448.1">
    <property type="nucleotide sequence ID" value="XM_011389146.1"/>
</dbReference>
<evidence type="ECO:0000256" key="1">
    <source>
        <dbReference type="SAM" id="MobiDB-lite"/>
    </source>
</evidence>
<feature type="region of interest" description="Disordered" evidence="1">
    <location>
        <begin position="57"/>
        <end position="76"/>
    </location>
</feature>
<dbReference type="VEuPathDB" id="FungiDB:UMAG_11647"/>
<sequence>MQVIGMRRQEANDDDRMSETDEVRQDIDDVRCKVQSRSVRVCVVSELMNRQVELERARKRQSASQPASAVTAARPKGKAARALSTFVLFFGLSKVVQASHTRLNLARRAREFNTEPVDSGQRTVTGRQHEL</sequence>
<feature type="region of interest" description="Disordered" evidence="1">
    <location>
        <begin position="1"/>
        <end position="22"/>
    </location>
</feature>
<feature type="compositionally biased region" description="Basic and acidic residues" evidence="1">
    <location>
        <begin position="7"/>
        <end position="22"/>
    </location>
</feature>
<keyword evidence="3" id="KW-1185">Reference proteome</keyword>
<name>A0A0D1E6M9_MYCMD</name>
<proteinExistence type="predicted"/>
<evidence type="ECO:0000313" key="2">
    <source>
        <dbReference type="EMBL" id="KIS71246.1"/>
    </source>
</evidence>
<organism evidence="2 3">
    <name type="scientific">Mycosarcoma maydis</name>
    <name type="common">Corn smut fungus</name>
    <name type="synonym">Ustilago maydis</name>
    <dbReference type="NCBI Taxonomy" id="5270"/>
    <lineage>
        <taxon>Eukaryota</taxon>
        <taxon>Fungi</taxon>
        <taxon>Dikarya</taxon>
        <taxon>Basidiomycota</taxon>
        <taxon>Ustilaginomycotina</taxon>
        <taxon>Ustilaginomycetes</taxon>
        <taxon>Ustilaginales</taxon>
        <taxon>Ustilaginaceae</taxon>
        <taxon>Mycosarcoma</taxon>
    </lineage>
</organism>
<dbReference type="InParanoid" id="A0A0D1E6M9"/>